<reference evidence="1 2" key="1">
    <citation type="submission" date="2023-11" db="EMBL/GenBank/DDBJ databases">
        <title>Halocaridina rubra genome assembly.</title>
        <authorList>
            <person name="Smith C."/>
        </authorList>
    </citation>
    <scope>NUCLEOTIDE SEQUENCE [LARGE SCALE GENOMIC DNA]</scope>
    <source>
        <strain evidence="1">EP-1</strain>
        <tissue evidence="1">Whole</tissue>
    </source>
</reference>
<gene>
    <name evidence="1" type="ORF">SK128_026850</name>
</gene>
<proteinExistence type="predicted"/>
<sequence>MECEPNSNWKLKHRLPNYLISSWFSHNRHDEHVTIMMEFEDYAIPITYDAIHVNKDHVEFRKIRENHEVFTERINVSISGGWVDFDMDIESTYTLRYLNNIESLFKNISVDFSISFVHVQGSNCTVNCKSDMRVWRKDSKRHLSVPVDDSKAHWLGFYSAKPYAVKFTLAGRHFELGSVNGQLTTNTAISHPLTAFKEHLIMIECKRNQNVFCDIKNSVNFVSQVGKEMMLAEEEISLKAMPDFISFSDDDDSSYDVILRSKDPRIEDSLVLS</sequence>
<evidence type="ECO:0000313" key="1">
    <source>
        <dbReference type="EMBL" id="KAK7073831.1"/>
    </source>
</evidence>
<dbReference type="EMBL" id="JAXCGZ010012036">
    <property type="protein sequence ID" value="KAK7073831.1"/>
    <property type="molecule type" value="Genomic_DNA"/>
</dbReference>
<comment type="caution">
    <text evidence="1">The sequence shown here is derived from an EMBL/GenBank/DDBJ whole genome shotgun (WGS) entry which is preliminary data.</text>
</comment>
<organism evidence="1 2">
    <name type="scientific">Halocaridina rubra</name>
    <name type="common">Hawaiian red shrimp</name>
    <dbReference type="NCBI Taxonomy" id="373956"/>
    <lineage>
        <taxon>Eukaryota</taxon>
        <taxon>Metazoa</taxon>
        <taxon>Ecdysozoa</taxon>
        <taxon>Arthropoda</taxon>
        <taxon>Crustacea</taxon>
        <taxon>Multicrustacea</taxon>
        <taxon>Malacostraca</taxon>
        <taxon>Eumalacostraca</taxon>
        <taxon>Eucarida</taxon>
        <taxon>Decapoda</taxon>
        <taxon>Pleocyemata</taxon>
        <taxon>Caridea</taxon>
        <taxon>Atyoidea</taxon>
        <taxon>Atyidae</taxon>
        <taxon>Halocaridina</taxon>
    </lineage>
</organism>
<keyword evidence="2" id="KW-1185">Reference proteome</keyword>
<protein>
    <submittedName>
        <fullName evidence="1">Uncharacterized protein</fullName>
    </submittedName>
</protein>
<name>A0AAN8WWU5_HALRR</name>
<dbReference type="Proteomes" id="UP001381693">
    <property type="component" value="Unassembled WGS sequence"/>
</dbReference>
<dbReference type="AlphaFoldDB" id="A0AAN8WWU5"/>
<evidence type="ECO:0000313" key="2">
    <source>
        <dbReference type="Proteomes" id="UP001381693"/>
    </source>
</evidence>
<accession>A0AAN8WWU5</accession>